<evidence type="ECO:0000313" key="1">
    <source>
        <dbReference type="EMBL" id="KKT82888.1"/>
    </source>
</evidence>
<proteinExistence type="predicted"/>
<sequence length="119" mass="13578">MGNHGFFVGQKEVIIMDKNVHLDPKSSLILGLWKFHERVGEKDLLEVANGWAEDENYLQLYIRKVSKDQLGIGFAYKGDGTKEVHDQYFNRTSDQLKRKFGNDLVGWDIASSSTLVKGF</sequence>
<dbReference type="Proteomes" id="UP000034504">
    <property type="component" value="Unassembled WGS sequence"/>
</dbReference>
<dbReference type="EMBL" id="LCJU01000053">
    <property type="protein sequence ID" value="KKT82888.1"/>
    <property type="molecule type" value="Genomic_DNA"/>
</dbReference>
<gene>
    <name evidence="1" type="ORF">UW82_C0053G0002</name>
</gene>
<organism evidence="1 2">
    <name type="scientific">candidate division WWE3 bacterium GW2011_GWC2_44_9</name>
    <dbReference type="NCBI Taxonomy" id="1619125"/>
    <lineage>
        <taxon>Bacteria</taxon>
        <taxon>Katanobacteria</taxon>
    </lineage>
</organism>
<reference evidence="1 2" key="1">
    <citation type="journal article" date="2015" name="Nature">
        <title>rRNA introns, odd ribosomes, and small enigmatic genomes across a large radiation of phyla.</title>
        <authorList>
            <person name="Brown C.T."/>
            <person name="Hug L.A."/>
            <person name="Thomas B.C."/>
            <person name="Sharon I."/>
            <person name="Castelle C.J."/>
            <person name="Singh A."/>
            <person name="Wilkins M.J."/>
            <person name="Williams K.H."/>
            <person name="Banfield J.F."/>
        </authorList>
    </citation>
    <scope>NUCLEOTIDE SEQUENCE [LARGE SCALE GENOMIC DNA]</scope>
</reference>
<name>A0A0G1KH60_UNCKA</name>
<dbReference type="AlphaFoldDB" id="A0A0G1KH60"/>
<evidence type="ECO:0000313" key="2">
    <source>
        <dbReference type="Proteomes" id="UP000034504"/>
    </source>
</evidence>
<comment type="caution">
    <text evidence="1">The sequence shown here is derived from an EMBL/GenBank/DDBJ whole genome shotgun (WGS) entry which is preliminary data.</text>
</comment>
<accession>A0A0G1KH60</accession>
<protein>
    <submittedName>
        <fullName evidence="1">Uncharacterized protein</fullName>
    </submittedName>
</protein>